<dbReference type="PROSITE" id="PS50097">
    <property type="entry name" value="BTB"/>
    <property type="match status" value="1"/>
</dbReference>
<dbReference type="GO" id="GO:0006357">
    <property type="term" value="P:regulation of transcription by RNA polymerase II"/>
    <property type="evidence" value="ECO:0007669"/>
    <property type="project" value="TreeGrafter"/>
</dbReference>
<keyword evidence="2" id="KW-0863">Zinc-finger</keyword>
<accession>A0AAW0SRC5</accession>
<reference evidence="6 7" key="1">
    <citation type="submission" date="2023-03" db="EMBL/GenBank/DDBJ databases">
        <title>High-quality genome of Scylla paramamosain provides insights in environmental adaptation.</title>
        <authorList>
            <person name="Zhang L."/>
        </authorList>
    </citation>
    <scope>NUCLEOTIDE SEQUENCE [LARGE SCALE GENOMIC DNA]</scope>
    <source>
        <strain evidence="6">LZ_2023a</strain>
        <tissue evidence="6">Muscle</tissue>
    </source>
</reference>
<evidence type="ECO:0000313" key="7">
    <source>
        <dbReference type="Proteomes" id="UP001487740"/>
    </source>
</evidence>
<dbReference type="InterPro" id="IPR051095">
    <property type="entry name" value="Dros_DevTransReg"/>
</dbReference>
<comment type="caution">
    <text evidence="6">The sequence shown here is derived from an EMBL/GenBank/DDBJ whole genome shotgun (WGS) entry which is preliminary data.</text>
</comment>
<dbReference type="GO" id="GO:0016199">
    <property type="term" value="P:axon midline choice point recognition"/>
    <property type="evidence" value="ECO:0007669"/>
    <property type="project" value="UniProtKB-ARBA"/>
</dbReference>
<dbReference type="InterPro" id="IPR011333">
    <property type="entry name" value="SKP1/BTB/POZ_sf"/>
</dbReference>
<dbReference type="GO" id="GO:0008270">
    <property type="term" value="F:zinc ion binding"/>
    <property type="evidence" value="ECO:0007669"/>
    <property type="project" value="UniProtKB-KW"/>
</dbReference>
<dbReference type="GO" id="GO:0048813">
    <property type="term" value="P:dendrite morphogenesis"/>
    <property type="evidence" value="ECO:0007669"/>
    <property type="project" value="UniProtKB-ARBA"/>
</dbReference>
<dbReference type="PANTHER" id="PTHR23110:SF109">
    <property type="entry name" value="FI07618P-RELATED"/>
    <property type="match status" value="1"/>
</dbReference>
<evidence type="ECO:0000256" key="1">
    <source>
        <dbReference type="ARBA" id="ARBA00023242"/>
    </source>
</evidence>
<dbReference type="PROSITE" id="PS50157">
    <property type="entry name" value="ZINC_FINGER_C2H2_2"/>
    <property type="match status" value="1"/>
</dbReference>
<dbReference type="GO" id="GO:0045467">
    <property type="term" value="P:R7 cell development"/>
    <property type="evidence" value="ECO:0007669"/>
    <property type="project" value="UniProtKB-ARBA"/>
</dbReference>
<dbReference type="AlphaFoldDB" id="A0AAW0SRC5"/>
<organism evidence="6 7">
    <name type="scientific">Scylla paramamosain</name>
    <name type="common">Mud crab</name>
    <dbReference type="NCBI Taxonomy" id="85552"/>
    <lineage>
        <taxon>Eukaryota</taxon>
        <taxon>Metazoa</taxon>
        <taxon>Ecdysozoa</taxon>
        <taxon>Arthropoda</taxon>
        <taxon>Crustacea</taxon>
        <taxon>Multicrustacea</taxon>
        <taxon>Malacostraca</taxon>
        <taxon>Eumalacostraca</taxon>
        <taxon>Eucarida</taxon>
        <taxon>Decapoda</taxon>
        <taxon>Pleocyemata</taxon>
        <taxon>Brachyura</taxon>
        <taxon>Eubrachyura</taxon>
        <taxon>Portunoidea</taxon>
        <taxon>Portunidae</taxon>
        <taxon>Portuninae</taxon>
        <taxon>Scylla</taxon>
    </lineage>
</organism>
<keyword evidence="2" id="KW-0862">Zinc</keyword>
<dbReference type="Pfam" id="PF00651">
    <property type="entry name" value="BTB"/>
    <property type="match status" value="1"/>
</dbReference>
<feature type="domain" description="BTB" evidence="4">
    <location>
        <begin position="141"/>
        <end position="206"/>
    </location>
</feature>
<protein>
    <submittedName>
        <fullName evidence="6">Uncharacterized protein</fullName>
    </submittedName>
</protein>
<dbReference type="SMART" id="SM00355">
    <property type="entry name" value="ZnF_C2H2"/>
    <property type="match status" value="2"/>
</dbReference>
<dbReference type="SUPFAM" id="SSF57667">
    <property type="entry name" value="beta-beta-alpha zinc fingers"/>
    <property type="match status" value="1"/>
</dbReference>
<keyword evidence="2" id="KW-0479">Metal-binding</keyword>
<dbReference type="GO" id="GO:0045476">
    <property type="term" value="P:nurse cell apoptotic process"/>
    <property type="evidence" value="ECO:0007669"/>
    <property type="project" value="UniProtKB-ARBA"/>
</dbReference>
<dbReference type="SMART" id="SM00225">
    <property type="entry name" value="BTB"/>
    <property type="match status" value="1"/>
</dbReference>
<dbReference type="EMBL" id="JARAKH010000047">
    <property type="protein sequence ID" value="KAK8377718.1"/>
    <property type="molecule type" value="Genomic_DNA"/>
</dbReference>
<dbReference type="GO" id="GO:0008406">
    <property type="term" value="P:gonad development"/>
    <property type="evidence" value="ECO:0007669"/>
    <property type="project" value="UniProtKB-ARBA"/>
</dbReference>
<evidence type="ECO:0000256" key="2">
    <source>
        <dbReference type="PROSITE-ProRule" id="PRU00042"/>
    </source>
</evidence>
<dbReference type="PANTHER" id="PTHR23110">
    <property type="entry name" value="BTB DOMAIN TRANSCRIPTION FACTOR"/>
    <property type="match status" value="1"/>
</dbReference>
<dbReference type="CDD" id="cd18315">
    <property type="entry name" value="BTB_POZ_BAB-like"/>
    <property type="match status" value="1"/>
</dbReference>
<feature type="region of interest" description="Disordered" evidence="3">
    <location>
        <begin position="456"/>
        <end position="481"/>
    </location>
</feature>
<keyword evidence="1" id="KW-0539">Nucleus</keyword>
<dbReference type="GO" id="GO:0007526">
    <property type="term" value="P:larval somatic muscle development"/>
    <property type="evidence" value="ECO:0007669"/>
    <property type="project" value="UniProtKB-ARBA"/>
</dbReference>
<dbReference type="Proteomes" id="UP001487740">
    <property type="component" value="Unassembled WGS sequence"/>
</dbReference>
<dbReference type="Gene3D" id="3.30.710.10">
    <property type="entry name" value="Potassium Channel Kv1.1, Chain A"/>
    <property type="match status" value="1"/>
</dbReference>
<dbReference type="Gene3D" id="3.30.160.60">
    <property type="entry name" value="Classic Zinc Finger"/>
    <property type="match status" value="1"/>
</dbReference>
<dbReference type="InterPro" id="IPR013087">
    <property type="entry name" value="Znf_C2H2_type"/>
</dbReference>
<dbReference type="InterPro" id="IPR000210">
    <property type="entry name" value="BTB/POZ_dom"/>
</dbReference>
<dbReference type="SUPFAM" id="SSF54695">
    <property type="entry name" value="POZ domain"/>
    <property type="match status" value="1"/>
</dbReference>
<evidence type="ECO:0000313" key="6">
    <source>
        <dbReference type="EMBL" id="KAK8377718.1"/>
    </source>
</evidence>
<keyword evidence="7" id="KW-1185">Reference proteome</keyword>
<dbReference type="GO" id="GO:0035167">
    <property type="term" value="P:larval lymph gland hemopoiesis"/>
    <property type="evidence" value="ECO:0007669"/>
    <property type="project" value="UniProtKB-ARBA"/>
</dbReference>
<dbReference type="InterPro" id="IPR036236">
    <property type="entry name" value="Znf_C2H2_sf"/>
</dbReference>
<proteinExistence type="predicted"/>
<evidence type="ECO:0000259" key="4">
    <source>
        <dbReference type="PROSITE" id="PS50097"/>
    </source>
</evidence>
<feature type="domain" description="C2H2-type" evidence="5">
    <location>
        <begin position="486"/>
        <end position="513"/>
    </location>
</feature>
<evidence type="ECO:0000256" key="3">
    <source>
        <dbReference type="SAM" id="MobiDB-lite"/>
    </source>
</evidence>
<dbReference type="GO" id="GO:0007464">
    <property type="term" value="P:R3/R4 cell fate commitment"/>
    <property type="evidence" value="ECO:0007669"/>
    <property type="project" value="UniProtKB-ARBA"/>
</dbReference>
<sequence length="538" mass="58537">MIQGVTSPKKRKRNESLSCGPKQTVLRSAVGAFRRISLITSLLYCNIRPQRALLTRSGPSLPRLALTCALCFKFCGSAFDGFLLSVLQKTNNSACLLDTSTFFQSRCQDTMGDKMLVLSWKYHNVTFSNIISKFRDKGNYSDVTVACEGKFYPAHKLVLAACSEYFEDMFQHTACKHPIVVLKDITAKNLEALLSYMYSGVANISQDELASLIRAAESLCIKGLAVPDDSMNDSTEAAAAATTTFAAAAAAKPKRRKKERCSDTVASQDEDYCEVEESSTAGECQEVIHEPPLLLPPVSPTHNTGALECTPDVSFKSPLEDVVVKEELSESSPGLCYDGQLDCAPDGFPPSATTTGLTGGMGTSSQPQNYLCTMEGGGGAVPGLQQQQNQQQQPLPLPQQHLTEAGMPGSSGISQSLHETDGCYDGFPNLDSLNCEGQMELYSQFNLQTTPFHLPQLGMDGGRRGRAPKLAGGTGRGGRPRSLKVHRCTHCSYSTPWHSVFVRHCRTHSGEKPFICSFCPFRSSRKSVIKRHCLSKHS</sequence>
<evidence type="ECO:0000259" key="5">
    <source>
        <dbReference type="PROSITE" id="PS50157"/>
    </source>
</evidence>
<gene>
    <name evidence="6" type="ORF">O3P69_013986</name>
</gene>
<name>A0AAW0SRC5_SCYPA</name>
<dbReference type="GO" id="GO:0005634">
    <property type="term" value="C:nucleus"/>
    <property type="evidence" value="ECO:0007669"/>
    <property type="project" value="TreeGrafter"/>
</dbReference>